<comment type="function">
    <text evidence="6">Catalyzes the GTP-dependent phosphorylation of the 3'-hydroxyl group of dephosphocoenzyme A to form coenzyme A (CoA).</text>
</comment>
<gene>
    <name evidence="7" type="ordered locus">TTX_0546</name>
</gene>
<evidence type="ECO:0000313" key="7">
    <source>
        <dbReference type="EMBL" id="CCC81211.1"/>
    </source>
</evidence>
<reference evidence="7 8" key="1">
    <citation type="journal article" date="2011" name="PLoS ONE">
        <title>The complete genome sequence of Thermoproteus tenax: a physiologically versatile member of the Crenarchaeota.</title>
        <authorList>
            <person name="Siebers B."/>
            <person name="Zaparty M."/>
            <person name="Raddatz G."/>
            <person name="Tjaden B."/>
            <person name="Albers S.V."/>
            <person name="Bell S.D."/>
            <person name="Blombach F."/>
            <person name="Kletzin A."/>
            <person name="Kyrpides N."/>
            <person name="Lanz C."/>
            <person name="Plagens A."/>
            <person name="Rampp M."/>
            <person name="Rosinus A."/>
            <person name="von Jan M."/>
            <person name="Makarova K.S."/>
            <person name="Klenk H.P."/>
            <person name="Schuster S.C."/>
            <person name="Hensel R."/>
        </authorList>
    </citation>
    <scope>NUCLEOTIDE SEQUENCE [LARGE SCALE GENOMIC DNA]</scope>
    <source>
        <strain evidence="8">ATCC 35583 / DSM 2078 / JCM 9277 / NBRC 100435 / Kra 1</strain>
    </source>
</reference>
<comment type="catalytic activity">
    <reaction evidence="6">
        <text>3'-dephospho-CoA + GTP = GDP + CoA + H(+)</text>
        <dbReference type="Rhea" id="RHEA:61156"/>
        <dbReference type="ChEBI" id="CHEBI:15378"/>
        <dbReference type="ChEBI" id="CHEBI:37565"/>
        <dbReference type="ChEBI" id="CHEBI:57287"/>
        <dbReference type="ChEBI" id="CHEBI:57328"/>
        <dbReference type="ChEBI" id="CHEBI:58189"/>
        <dbReference type="EC" id="2.7.1.237"/>
    </reaction>
</comment>
<feature type="binding site" evidence="6">
    <location>
        <position position="122"/>
    </location>
    <ligand>
        <name>GTP</name>
        <dbReference type="ChEBI" id="CHEBI:37565"/>
    </ligand>
</feature>
<dbReference type="Proteomes" id="UP000002654">
    <property type="component" value="Chromosome"/>
</dbReference>
<keyword evidence="5 6" id="KW-0342">GTP-binding</keyword>
<dbReference type="HOGENOM" id="CLU_120795_1_0_2"/>
<dbReference type="HAMAP" id="MF_00590">
    <property type="entry name" value="Dephospho_CoA_kinase_GTP_dep"/>
    <property type="match status" value="1"/>
</dbReference>
<comment type="pathway">
    <text evidence="6">Cofactor biosynthesis; coenzyme A biosynthesis.</text>
</comment>
<dbReference type="PaxDb" id="768679-TTX_0546"/>
<comment type="caution">
    <text evidence="6">Lacks conserved residue(s) required for the propagation of feature annotation.</text>
</comment>
<dbReference type="GO" id="GO:0005525">
    <property type="term" value="F:GTP binding"/>
    <property type="evidence" value="ECO:0007669"/>
    <property type="project" value="UniProtKB-UniRule"/>
</dbReference>
<proteinExistence type="inferred from homology"/>
<evidence type="ECO:0000256" key="5">
    <source>
        <dbReference type="ARBA" id="ARBA00023134"/>
    </source>
</evidence>
<feature type="binding site" evidence="6">
    <location>
        <position position="52"/>
    </location>
    <ligand>
        <name>GTP</name>
        <dbReference type="ChEBI" id="CHEBI:37565"/>
    </ligand>
</feature>
<feature type="binding site" evidence="6">
    <location>
        <position position="71"/>
    </location>
    <ligand>
        <name>GTP</name>
        <dbReference type="ChEBI" id="CHEBI:37565"/>
    </ligand>
</feature>
<comment type="similarity">
    <text evidence="6">Belongs to the GTP-dependent DPCK family.</text>
</comment>
<evidence type="ECO:0000256" key="6">
    <source>
        <dbReference type="HAMAP-Rule" id="MF_00590"/>
    </source>
</evidence>
<dbReference type="PATRIC" id="fig|768679.9.peg.561"/>
<dbReference type="STRING" id="768679.TTX_0546"/>
<evidence type="ECO:0000313" key="8">
    <source>
        <dbReference type="Proteomes" id="UP000002654"/>
    </source>
</evidence>
<dbReference type="EMBL" id="FN869859">
    <property type="protein sequence ID" value="CCC81211.1"/>
    <property type="molecule type" value="Genomic_DNA"/>
</dbReference>
<keyword evidence="4 6" id="KW-0173">Coenzyme A biosynthesis</keyword>
<dbReference type="GeneID" id="11263546"/>
<feature type="binding site" evidence="6">
    <location>
        <position position="69"/>
    </location>
    <ligand>
        <name>GTP</name>
        <dbReference type="ChEBI" id="CHEBI:37565"/>
    </ligand>
</feature>
<protein>
    <recommendedName>
        <fullName evidence="6">GTP-dependent dephospho-CoA kinase</fullName>
        <ecNumber evidence="6">2.7.1.237</ecNumber>
    </recommendedName>
    <alternativeName>
        <fullName evidence="6">Dephospho-coenzyme A kinase</fullName>
        <shortName evidence="6">DPCK</shortName>
    </alternativeName>
</protein>
<evidence type="ECO:0000256" key="4">
    <source>
        <dbReference type="ARBA" id="ARBA00022993"/>
    </source>
</evidence>
<dbReference type="OrthoDB" id="15447at2157"/>
<dbReference type="PANTHER" id="PTHR40732:SF1">
    <property type="entry name" value="GTP-DEPENDENT DEPHOSPHO-COA KINASE"/>
    <property type="match status" value="1"/>
</dbReference>
<keyword evidence="1 6" id="KW-0808">Transferase</keyword>
<dbReference type="UniPathway" id="UPA00241"/>
<keyword evidence="2 6" id="KW-0547">Nucleotide-binding</keyword>
<dbReference type="EC" id="2.7.1.237" evidence="6"/>
<keyword evidence="3 6" id="KW-0418">Kinase</keyword>
<dbReference type="GO" id="GO:0016301">
    <property type="term" value="F:kinase activity"/>
    <property type="evidence" value="ECO:0007669"/>
    <property type="project" value="UniProtKB-UniRule"/>
</dbReference>
<dbReference type="RefSeq" id="WP_014126468.1">
    <property type="nucleotide sequence ID" value="NC_016070.1"/>
</dbReference>
<dbReference type="PANTHER" id="PTHR40732">
    <property type="entry name" value="UPF0218 PROTEIN TK1697"/>
    <property type="match status" value="1"/>
</dbReference>
<dbReference type="GO" id="GO:0015937">
    <property type="term" value="P:coenzyme A biosynthetic process"/>
    <property type="evidence" value="ECO:0007669"/>
    <property type="project" value="UniProtKB-UniRule"/>
</dbReference>
<dbReference type="AlphaFoldDB" id="G4RNR7"/>
<organism evidence="7 8">
    <name type="scientific">Thermoproteus tenax (strain ATCC 35583 / DSM 2078 / JCM 9277 / NBRC 100435 / Kra 1)</name>
    <dbReference type="NCBI Taxonomy" id="768679"/>
    <lineage>
        <taxon>Archaea</taxon>
        <taxon>Thermoproteota</taxon>
        <taxon>Thermoprotei</taxon>
        <taxon>Thermoproteales</taxon>
        <taxon>Thermoproteaceae</taxon>
        <taxon>Thermoproteus</taxon>
    </lineage>
</organism>
<dbReference type="InterPro" id="IPR007164">
    <property type="entry name" value="GTP-dep_dephospho-CoA_kin"/>
</dbReference>
<sequence>MRCLKLPEERRELFAFPYPITIWRDPPRSVELALAVAGDFGVKKIYTVGDVVTANFLAAGVVPNAAAIDLKTRRREYVEITTRFPHVLKVRNSPGYITEEAWRAVQTAVNNDGTLLLVEGEEDMLSLAFIALASDDSAVVYGHYKGALVIIPVGAYREIKSLLKFLKEC</sequence>
<evidence type="ECO:0000256" key="2">
    <source>
        <dbReference type="ARBA" id="ARBA00022741"/>
    </source>
</evidence>
<feature type="binding site" evidence="6">
    <location>
        <position position="51"/>
    </location>
    <ligand>
        <name>GTP</name>
        <dbReference type="ChEBI" id="CHEBI:37565"/>
    </ligand>
</feature>
<evidence type="ECO:0000256" key="1">
    <source>
        <dbReference type="ARBA" id="ARBA00022679"/>
    </source>
</evidence>
<evidence type="ECO:0000256" key="3">
    <source>
        <dbReference type="ARBA" id="ARBA00022777"/>
    </source>
</evidence>
<dbReference type="Pfam" id="PF04019">
    <property type="entry name" value="DUF359"/>
    <property type="match status" value="1"/>
</dbReference>
<feature type="binding site" evidence="6">
    <location>
        <position position="50"/>
    </location>
    <ligand>
        <name>GTP</name>
        <dbReference type="ChEBI" id="CHEBI:37565"/>
    </ligand>
</feature>
<dbReference type="KEGG" id="ttn:TTX_0546"/>
<name>G4RNR7_THETK</name>
<accession>G4RNR7</accession>
<dbReference type="eggNOG" id="arCOG04076">
    <property type="taxonomic scope" value="Archaea"/>
</dbReference>
<keyword evidence="8" id="KW-1185">Reference proteome</keyword>